<evidence type="ECO:0000256" key="1">
    <source>
        <dbReference type="SAM" id="Phobius"/>
    </source>
</evidence>
<gene>
    <name evidence="2" type="ORF">HFP15_15160</name>
</gene>
<feature type="transmembrane region" description="Helical" evidence="1">
    <location>
        <begin position="220"/>
        <end position="243"/>
    </location>
</feature>
<feature type="transmembrane region" description="Helical" evidence="1">
    <location>
        <begin position="41"/>
        <end position="63"/>
    </location>
</feature>
<feature type="transmembrane region" description="Helical" evidence="1">
    <location>
        <begin position="187"/>
        <end position="208"/>
    </location>
</feature>
<keyword evidence="3" id="KW-1185">Reference proteome</keyword>
<sequence>MEHTGQLLMFSARVFRDLPTAVRLYPSEVFRQSAYLIRSNGLVVLFMLFMLGALLGITGTFLFEGVGLESYVAAINAVPLMRGVIEIVFGWILAAKAGCGIVAELGAMRISEEIDAMEVMGIRPIPYLASTRLAASLIVLPFLFITALGVHFLAARLFFVDLLSTVSAGGFTYVLFLLQSFRDFANALIWGTLVGVIVTVVSCFYGYNARGGPVGVGRNTAQAMLVNLVLISVTAMILAQLFYGHNLDEAFGT</sequence>
<keyword evidence="1" id="KW-1133">Transmembrane helix</keyword>
<reference evidence="2 3" key="1">
    <citation type="submission" date="2020-04" db="EMBL/GenBank/DDBJ databases">
        <title>Novel species.</title>
        <authorList>
            <person name="Teo W.F.A."/>
            <person name="Lipun K."/>
            <person name="Srisuk N."/>
            <person name="Duangmal K."/>
        </authorList>
    </citation>
    <scope>NUCLEOTIDE SEQUENCE [LARGE SCALE GENOMIC DNA]</scope>
    <source>
        <strain evidence="2 3">K13G38</strain>
    </source>
</reference>
<evidence type="ECO:0000313" key="2">
    <source>
        <dbReference type="EMBL" id="NKQ54226.1"/>
    </source>
</evidence>
<keyword evidence="1" id="KW-0812">Transmembrane</keyword>
<dbReference type="EMBL" id="JAAXLS010000008">
    <property type="protein sequence ID" value="NKQ54226.1"/>
    <property type="molecule type" value="Genomic_DNA"/>
</dbReference>
<evidence type="ECO:0000313" key="3">
    <source>
        <dbReference type="Proteomes" id="UP000715441"/>
    </source>
</evidence>
<proteinExistence type="predicted"/>
<name>A0ABX1J7B5_9PSEU</name>
<dbReference type="Proteomes" id="UP000715441">
    <property type="component" value="Unassembled WGS sequence"/>
</dbReference>
<dbReference type="Pfam" id="PF02405">
    <property type="entry name" value="MlaE"/>
    <property type="match status" value="1"/>
</dbReference>
<dbReference type="InterPro" id="IPR030802">
    <property type="entry name" value="Permease_MalE"/>
</dbReference>
<feature type="transmembrane region" description="Helical" evidence="1">
    <location>
        <begin position="83"/>
        <end position="106"/>
    </location>
</feature>
<dbReference type="PANTHER" id="PTHR30188:SF13">
    <property type="entry name" value="CONSERVED HYPOTHETICAL INTEGRAL MEMBRANE PROTEIN YRBE3B"/>
    <property type="match status" value="1"/>
</dbReference>
<protein>
    <submittedName>
        <fullName evidence="2">ABC transporter permease</fullName>
    </submittedName>
</protein>
<dbReference type="PANTHER" id="PTHR30188">
    <property type="entry name" value="ABC TRANSPORTER PERMEASE PROTEIN-RELATED"/>
    <property type="match status" value="1"/>
</dbReference>
<feature type="transmembrane region" description="Helical" evidence="1">
    <location>
        <begin position="127"/>
        <end position="152"/>
    </location>
</feature>
<feature type="transmembrane region" description="Helical" evidence="1">
    <location>
        <begin position="158"/>
        <end position="178"/>
    </location>
</feature>
<organism evidence="2 3">
    <name type="scientific">Amycolatopsis acididurans</name>
    <dbReference type="NCBI Taxonomy" id="2724524"/>
    <lineage>
        <taxon>Bacteria</taxon>
        <taxon>Bacillati</taxon>
        <taxon>Actinomycetota</taxon>
        <taxon>Actinomycetes</taxon>
        <taxon>Pseudonocardiales</taxon>
        <taxon>Pseudonocardiaceae</taxon>
        <taxon>Amycolatopsis</taxon>
    </lineage>
</organism>
<comment type="caution">
    <text evidence="2">The sequence shown here is derived from an EMBL/GenBank/DDBJ whole genome shotgun (WGS) entry which is preliminary data.</text>
</comment>
<accession>A0ABX1J7B5</accession>
<keyword evidence="1" id="KW-0472">Membrane</keyword>